<dbReference type="EMBL" id="MU154619">
    <property type="protein sequence ID" value="KAF9491455.1"/>
    <property type="molecule type" value="Genomic_DNA"/>
</dbReference>
<feature type="domain" description="GDP/GTP exchange factor Sec2 N-terminal" evidence="4">
    <location>
        <begin position="227"/>
        <end position="292"/>
    </location>
</feature>
<evidence type="ECO:0000256" key="1">
    <source>
        <dbReference type="ARBA" id="ARBA00023054"/>
    </source>
</evidence>
<dbReference type="InterPro" id="IPR009449">
    <property type="entry name" value="Sec2_N"/>
</dbReference>
<protein>
    <recommendedName>
        <fullName evidence="4">GDP/GTP exchange factor Sec2 N-terminal domain-containing protein</fullName>
    </recommendedName>
</protein>
<dbReference type="GO" id="GO:0070319">
    <property type="term" value="C:Golgi to plasma membrane transport vesicle"/>
    <property type="evidence" value="ECO:0007669"/>
    <property type="project" value="TreeGrafter"/>
</dbReference>
<feature type="region of interest" description="Disordered" evidence="3">
    <location>
        <begin position="17"/>
        <end position="46"/>
    </location>
</feature>
<dbReference type="PANTHER" id="PTHR14430:SF0">
    <property type="entry name" value="SEC2P DOMAIN-CONTAINING PROTEIN"/>
    <property type="match status" value="1"/>
</dbReference>
<dbReference type="SUPFAM" id="SSF144284">
    <property type="entry name" value="Sec2 N-terminal region"/>
    <property type="match status" value="1"/>
</dbReference>
<dbReference type="Proteomes" id="UP000807025">
    <property type="component" value="Unassembled WGS sequence"/>
</dbReference>
<feature type="coiled-coil region" evidence="2">
    <location>
        <begin position="230"/>
        <end position="310"/>
    </location>
</feature>
<feature type="compositionally biased region" description="Polar residues" evidence="3">
    <location>
        <begin position="181"/>
        <end position="195"/>
    </location>
</feature>
<dbReference type="OrthoDB" id="5560525at2759"/>
<evidence type="ECO:0000313" key="6">
    <source>
        <dbReference type="Proteomes" id="UP000807025"/>
    </source>
</evidence>
<comment type="caution">
    <text evidence="5">The sequence shown here is derived from an EMBL/GenBank/DDBJ whole genome shotgun (WGS) entry which is preliminary data.</text>
</comment>
<dbReference type="AlphaFoldDB" id="A0A9P6DDJ5"/>
<feature type="region of interest" description="Disordered" evidence="3">
    <location>
        <begin position="311"/>
        <end position="410"/>
    </location>
</feature>
<evidence type="ECO:0000256" key="3">
    <source>
        <dbReference type="SAM" id="MobiDB-lite"/>
    </source>
</evidence>
<organism evidence="5 6">
    <name type="scientific">Pleurotus eryngii</name>
    <name type="common">Boletus of the steppes</name>
    <dbReference type="NCBI Taxonomy" id="5323"/>
    <lineage>
        <taxon>Eukaryota</taxon>
        <taxon>Fungi</taxon>
        <taxon>Dikarya</taxon>
        <taxon>Basidiomycota</taxon>
        <taxon>Agaricomycotina</taxon>
        <taxon>Agaricomycetes</taxon>
        <taxon>Agaricomycetidae</taxon>
        <taxon>Agaricales</taxon>
        <taxon>Pleurotineae</taxon>
        <taxon>Pleurotaceae</taxon>
        <taxon>Pleurotus</taxon>
    </lineage>
</organism>
<name>A0A9P6DDJ5_PLEER</name>
<proteinExistence type="predicted"/>
<sequence length="580" mass="64319">MRNKQSKLFQACFRRAGSHPGSQMFPSSLKSPSLPQRSDSLNATQQKASVQPVFLTIEQELHDARRVQTHGQEDDLRGALGMVINRVSELSSMLADAYKSQVDLETQLNLAKSNLKLVIANNEMLEEALRHGNGNSKDVGWRRRSGRDSSMTPEQGYRHSVDFPVPSSASTIESNPDFPPVSSTRPASPAPSQSENSRFFKFRFTSNNATPSINHLTSPSLPSLATHSHLKELEEATAELEKERVRCKKALDEKASLEAEIESLSQALFEEANKMVATERIKRAETEEELREAVLEKEALRSALKLIEGENTHLRSNSTPSGGSPIIPPSLRPITRSRSSSEVAIKSQPGSPTTTKLPDSPQTLDDPPDTPTTPASALPSDSEPTPQYATHRQSQQYIGLSEAPDSPWADVASASPRIERTESSMMSAAALYAMRTFLDTNALLAIVYTRPQSDLRDGSRALKQVIWCGRRTNKDVGDEERRNDEKHVLYQAPRTSLSYRAVNKYNVKRLENSRWRGWQNVSPRSPTTFPCSSPSSRQAVMYQQTPARNPEGQCLSRTGQRAGDYILAMTVNGYSDLDLK</sequence>
<dbReference type="GO" id="GO:0006887">
    <property type="term" value="P:exocytosis"/>
    <property type="evidence" value="ECO:0007669"/>
    <property type="project" value="TreeGrafter"/>
</dbReference>
<evidence type="ECO:0000313" key="5">
    <source>
        <dbReference type="EMBL" id="KAF9491455.1"/>
    </source>
</evidence>
<evidence type="ECO:0000259" key="4">
    <source>
        <dbReference type="Pfam" id="PF06428"/>
    </source>
</evidence>
<feature type="compositionally biased region" description="Low complexity" evidence="3">
    <location>
        <begin position="332"/>
        <end position="341"/>
    </location>
</feature>
<keyword evidence="6" id="KW-1185">Reference proteome</keyword>
<evidence type="ECO:0000256" key="2">
    <source>
        <dbReference type="SAM" id="Coils"/>
    </source>
</evidence>
<feature type="compositionally biased region" description="Polar residues" evidence="3">
    <location>
        <begin position="383"/>
        <end position="398"/>
    </location>
</feature>
<dbReference type="Pfam" id="PF06428">
    <property type="entry name" value="Sec2p"/>
    <property type="match status" value="1"/>
</dbReference>
<feature type="region of interest" description="Disordered" evidence="3">
    <location>
        <begin position="130"/>
        <end position="195"/>
    </location>
</feature>
<feature type="compositionally biased region" description="Low complexity" evidence="3">
    <location>
        <begin position="372"/>
        <end position="382"/>
    </location>
</feature>
<dbReference type="PANTHER" id="PTHR14430">
    <property type="entry name" value="RABIN3-RELATED"/>
    <property type="match status" value="1"/>
</dbReference>
<dbReference type="GO" id="GO:0051286">
    <property type="term" value="C:cell tip"/>
    <property type="evidence" value="ECO:0007669"/>
    <property type="project" value="TreeGrafter"/>
</dbReference>
<dbReference type="InterPro" id="IPR040351">
    <property type="entry name" value="RAB3IL/RAB3IP/Sec2"/>
</dbReference>
<reference evidence="5" key="1">
    <citation type="submission" date="2020-11" db="EMBL/GenBank/DDBJ databases">
        <authorList>
            <consortium name="DOE Joint Genome Institute"/>
            <person name="Ahrendt S."/>
            <person name="Riley R."/>
            <person name="Andreopoulos W."/>
            <person name="Labutti K."/>
            <person name="Pangilinan J."/>
            <person name="Ruiz-Duenas F.J."/>
            <person name="Barrasa J.M."/>
            <person name="Sanchez-Garcia M."/>
            <person name="Camarero S."/>
            <person name="Miyauchi S."/>
            <person name="Serrano A."/>
            <person name="Linde D."/>
            <person name="Babiker R."/>
            <person name="Drula E."/>
            <person name="Ayuso-Fernandez I."/>
            <person name="Pacheco R."/>
            <person name="Padilla G."/>
            <person name="Ferreira P."/>
            <person name="Barriuso J."/>
            <person name="Kellner H."/>
            <person name="Castanera R."/>
            <person name="Alfaro M."/>
            <person name="Ramirez L."/>
            <person name="Pisabarro A.G."/>
            <person name="Kuo A."/>
            <person name="Tritt A."/>
            <person name="Lipzen A."/>
            <person name="He G."/>
            <person name="Yan M."/>
            <person name="Ng V."/>
            <person name="Cullen D."/>
            <person name="Martin F."/>
            <person name="Rosso M.-N."/>
            <person name="Henrissat B."/>
            <person name="Hibbett D."/>
            <person name="Martinez A.T."/>
            <person name="Grigoriev I.V."/>
        </authorList>
    </citation>
    <scope>NUCLEOTIDE SEQUENCE</scope>
    <source>
        <strain evidence="5">ATCC 90797</strain>
    </source>
</reference>
<feature type="compositionally biased region" description="Polar residues" evidence="3">
    <location>
        <begin position="20"/>
        <end position="46"/>
    </location>
</feature>
<gene>
    <name evidence="5" type="ORF">BDN71DRAFT_1498053</name>
</gene>
<keyword evidence="1 2" id="KW-0175">Coiled coil</keyword>
<dbReference type="Gene3D" id="6.10.140.910">
    <property type="match status" value="1"/>
</dbReference>
<accession>A0A9P6DDJ5</accession>
<dbReference type="GO" id="GO:0005085">
    <property type="term" value="F:guanyl-nucleotide exchange factor activity"/>
    <property type="evidence" value="ECO:0007669"/>
    <property type="project" value="InterPro"/>
</dbReference>